<dbReference type="EMBL" id="FJOG01000021">
    <property type="protein sequence ID" value="CZR62716.1"/>
    <property type="molecule type" value="Genomic_DNA"/>
</dbReference>
<accession>A0A1L7XCJ0</accession>
<evidence type="ECO:0000313" key="2">
    <source>
        <dbReference type="Proteomes" id="UP000184330"/>
    </source>
</evidence>
<gene>
    <name evidence="1" type="ORF">PAC_12613</name>
</gene>
<evidence type="ECO:0000313" key="1">
    <source>
        <dbReference type="EMBL" id="CZR62716.1"/>
    </source>
</evidence>
<dbReference type="SUPFAM" id="SSF53067">
    <property type="entry name" value="Actin-like ATPase domain"/>
    <property type="match status" value="2"/>
</dbReference>
<dbReference type="InterPro" id="IPR043129">
    <property type="entry name" value="ATPase_NBD"/>
</dbReference>
<dbReference type="Proteomes" id="UP000184330">
    <property type="component" value="Unassembled WGS sequence"/>
</dbReference>
<protein>
    <recommendedName>
        <fullName evidence="3">Hsp70 protein</fullName>
    </recommendedName>
</protein>
<dbReference type="PANTHER" id="PTHR42749:SF8">
    <property type="entry name" value="HSP70 FAMILY PROTEIN (AFU_ORTHOLOGUE AFUA_3G13740)"/>
    <property type="match status" value="1"/>
</dbReference>
<dbReference type="AlphaFoldDB" id="A0A1L7XCJ0"/>
<dbReference type="STRING" id="576137.A0A1L7XCJ0"/>
<name>A0A1L7XCJ0_9HELO</name>
<organism evidence="1 2">
    <name type="scientific">Phialocephala subalpina</name>
    <dbReference type="NCBI Taxonomy" id="576137"/>
    <lineage>
        <taxon>Eukaryota</taxon>
        <taxon>Fungi</taxon>
        <taxon>Dikarya</taxon>
        <taxon>Ascomycota</taxon>
        <taxon>Pezizomycotina</taxon>
        <taxon>Leotiomycetes</taxon>
        <taxon>Helotiales</taxon>
        <taxon>Mollisiaceae</taxon>
        <taxon>Phialocephala</taxon>
        <taxon>Phialocephala fortinii species complex</taxon>
    </lineage>
</organism>
<dbReference type="PANTHER" id="PTHR42749">
    <property type="entry name" value="CELL SHAPE-DETERMINING PROTEIN MREB"/>
    <property type="match status" value="1"/>
</dbReference>
<evidence type="ECO:0008006" key="3">
    <source>
        <dbReference type="Google" id="ProtNLM"/>
    </source>
</evidence>
<keyword evidence="2" id="KW-1185">Reference proteome</keyword>
<dbReference type="OrthoDB" id="2963168at2759"/>
<dbReference type="CDD" id="cd10170">
    <property type="entry name" value="ASKHA_NBD_HSP70"/>
    <property type="match status" value="1"/>
</dbReference>
<sequence length="633" mass="71519">MSDNLRVDSVRSALANLALGKDDGDLSISIDFGTSYSSVSWIKGTTPDINDIQDIAGWASAHSVGPYSSAPEVPSEWMYRNGVRKYGYEVHHILSRPGHEEWHRLTNIKMLLDNSVGSYKIRRQNLETIEKINETRAGHEKIAVYDIIVDYLFFLLSHTKTQLSKKNVRGKSYYTPGDRVKFVLSIPEKWDAVAKWTMEEALATVTERIQFGSIADLFMLSESESASTYMLERLRNAWSSKSETIITADAGGGTTDVATFRVINDKPLRFRRVGISQARSIGSSFLDHRFREYLEDRVKEQTHLNEVENGSTLVELTDAAVLYFHRQMKRYFEGELEGEVEYVDFNGLAACKEKGFERGRVVVTQSDLAKIFHPICDAIWEMVEGQILTARRSRHVPSKVLLVGGLGLSKYLQKFIEVRLASVYPDIELVPIEQLPEASLATAVSRGSLFRSLNKEVGPTRINNAGFGIGQNQILRPDFEGHQGGDPIIDEVDHETYVSCIYYLCKPGKEIREETHIMWETLRSGQDFDVRIPVYMGDGDCVDDYHIDHPKNAAAQQLGELSFKTTFDEIKQNSTQSSFKKKDGYYVVTYEVVIHMRGLRMEYEMRYPPGPKGKLRAKGELENIAAAFNLGAA</sequence>
<dbReference type="Gene3D" id="3.30.420.40">
    <property type="match status" value="2"/>
</dbReference>
<dbReference type="Gene3D" id="3.90.640.10">
    <property type="entry name" value="Actin, Chain A, domain 4"/>
    <property type="match status" value="1"/>
</dbReference>
<reference evidence="1 2" key="1">
    <citation type="submission" date="2016-03" db="EMBL/GenBank/DDBJ databases">
        <authorList>
            <person name="Ploux O."/>
        </authorList>
    </citation>
    <scope>NUCLEOTIDE SEQUENCE [LARGE SCALE GENOMIC DNA]</scope>
    <source>
        <strain evidence="1 2">UAMH 11012</strain>
    </source>
</reference>
<proteinExistence type="predicted"/>